<feature type="binding site" evidence="9">
    <location>
        <position position="113"/>
    </location>
    <ligand>
        <name>L-histidine</name>
        <dbReference type="ChEBI" id="CHEBI:57595"/>
    </ligand>
</feature>
<dbReference type="PANTHER" id="PTHR43707">
    <property type="entry name" value="HISTIDYL-TRNA SYNTHETASE"/>
    <property type="match status" value="1"/>
</dbReference>
<dbReference type="InterPro" id="IPR004516">
    <property type="entry name" value="HisRS/HisZ"/>
</dbReference>
<comment type="similarity">
    <text evidence="3 8">Belongs to the class-II aminoacyl-tRNA synthetase family. HisZ subfamily.</text>
</comment>
<evidence type="ECO:0000256" key="6">
    <source>
        <dbReference type="ARBA" id="ARBA00022490"/>
    </source>
</evidence>
<name>A0A1Y1QH40_9GAMM</name>
<dbReference type="NCBIfam" id="NF008935">
    <property type="entry name" value="PRK12292.1-1"/>
    <property type="match status" value="1"/>
</dbReference>
<evidence type="ECO:0000313" key="12">
    <source>
        <dbReference type="Proteomes" id="UP000192491"/>
    </source>
</evidence>
<dbReference type="InterPro" id="IPR045864">
    <property type="entry name" value="aa-tRNA-synth_II/BPL/LPL"/>
</dbReference>
<dbReference type="Gene3D" id="3.30.930.10">
    <property type="entry name" value="Bira Bifunctional Protein, Domain 2"/>
    <property type="match status" value="1"/>
</dbReference>
<dbReference type="SUPFAM" id="SSF55681">
    <property type="entry name" value="Class II aaRS and biotin synthetases"/>
    <property type="match status" value="1"/>
</dbReference>
<evidence type="ECO:0000256" key="5">
    <source>
        <dbReference type="ARBA" id="ARBA00020397"/>
    </source>
</evidence>
<evidence type="ECO:0000256" key="4">
    <source>
        <dbReference type="ARBA" id="ARBA00011496"/>
    </source>
</evidence>
<dbReference type="CDD" id="cd00773">
    <property type="entry name" value="HisRS-like_core"/>
    <property type="match status" value="1"/>
</dbReference>
<dbReference type="AlphaFoldDB" id="A0A1Y1QH40"/>
<dbReference type="Pfam" id="PF13393">
    <property type="entry name" value="tRNA-synt_His"/>
    <property type="match status" value="1"/>
</dbReference>
<evidence type="ECO:0000256" key="9">
    <source>
        <dbReference type="PIRSR" id="PIRSR001549-1"/>
    </source>
</evidence>
<dbReference type="GO" id="GO:0006427">
    <property type="term" value="P:histidyl-tRNA aminoacylation"/>
    <property type="evidence" value="ECO:0007669"/>
    <property type="project" value="TreeGrafter"/>
</dbReference>
<evidence type="ECO:0000313" key="11">
    <source>
        <dbReference type="EMBL" id="OQX05587.1"/>
    </source>
</evidence>
<dbReference type="GO" id="GO:0016757">
    <property type="term" value="F:glycosyltransferase activity"/>
    <property type="evidence" value="ECO:0007669"/>
    <property type="project" value="UniProtKB-KW"/>
</dbReference>
<evidence type="ECO:0000256" key="3">
    <source>
        <dbReference type="ARBA" id="ARBA00005539"/>
    </source>
</evidence>
<feature type="binding site" evidence="9">
    <location>
        <begin position="84"/>
        <end position="86"/>
    </location>
    <ligand>
        <name>L-histidine</name>
        <dbReference type="ChEBI" id="CHEBI:57595"/>
    </ligand>
</feature>
<comment type="caution">
    <text evidence="11">The sequence shown here is derived from an EMBL/GenBank/DDBJ whole genome shotgun (WGS) entry which is preliminary data.</text>
</comment>
<protein>
    <recommendedName>
        <fullName evidence="5 8">ATP phosphoribosyltransferase regulatory subunit</fullName>
    </recommendedName>
</protein>
<feature type="binding site" evidence="9">
    <location>
        <position position="127"/>
    </location>
    <ligand>
        <name>L-histidine</name>
        <dbReference type="ChEBI" id="CHEBI:57595"/>
    </ligand>
</feature>
<dbReference type="HAMAP" id="MF_00125">
    <property type="entry name" value="HisZ"/>
    <property type="match status" value="1"/>
</dbReference>
<comment type="function">
    <text evidence="7 8">Required for the first step of histidine biosynthesis. May allow the feedback regulation of ATP phosphoribosyltransferase activity by histidine.</text>
</comment>
<keyword evidence="11" id="KW-0808">Transferase</keyword>
<dbReference type="PANTHER" id="PTHR43707:SF1">
    <property type="entry name" value="HISTIDINE--TRNA LIGASE, MITOCHONDRIAL-RELATED"/>
    <property type="match status" value="1"/>
</dbReference>
<feature type="domain" description="Class II Histidinyl-tRNA synthetase (HisRS)-like catalytic core" evidence="10">
    <location>
        <begin position="13"/>
        <end position="324"/>
    </location>
</feature>
<gene>
    <name evidence="8" type="primary">hisZ</name>
    <name evidence="11" type="ORF">BWK73_33225</name>
</gene>
<keyword evidence="8" id="KW-0368">Histidine biosynthesis</keyword>
<organism evidence="11 12">
    <name type="scientific">Thiothrix lacustris</name>
    <dbReference type="NCBI Taxonomy" id="525917"/>
    <lineage>
        <taxon>Bacteria</taxon>
        <taxon>Pseudomonadati</taxon>
        <taxon>Pseudomonadota</taxon>
        <taxon>Gammaproteobacteria</taxon>
        <taxon>Thiotrichales</taxon>
        <taxon>Thiotrichaceae</taxon>
        <taxon>Thiothrix</taxon>
    </lineage>
</organism>
<keyword evidence="8" id="KW-0028">Amino-acid biosynthesis</keyword>
<dbReference type="NCBIfam" id="NF009086">
    <property type="entry name" value="PRK12421.1"/>
    <property type="match status" value="1"/>
</dbReference>
<comment type="subunit">
    <text evidence="4 8">Heteromultimer composed of HisG and HisZ subunits.</text>
</comment>
<dbReference type="UniPathway" id="UPA00031">
    <property type="reaction ID" value="UER00006"/>
</dbReference>
<dbReference type="GO" id="GO:0004821">
    <property type="term" value="F:histidine-tRNA ligase activity"/>
    <property type="evidence" value="ECO:0007669"/>
    <property type="project" value="TreeGrafter"/>
</dbReference>
<evidence type="ECO:0000256" key="2">
    <source>
        <dbReference type="ARBA" id="ARBA00004667"/>
    </source>
</evidence>
<feature type="binding site" evidence="9">
    <location>
        <position position="131"/>
    </location>
    <ligand>
        <name>L-histidine</name>
        <dbReference type="ChEBI" id="CHEBI:57595"/>
    </ligand>
</feature>
<evidence type="ECO:0000256" key="1">
    <source>
        <dbReference type="ARBA" id="ARBA00004496"/>
    </source>
</evidence>
<dbReference type="Proteomes" id="UP000192491">
    <property type="component" value="Unassembled WGS sequence"/>
</dbReference>
<comment type="pathway">
    <text evidence="2 8">Amino-acid biosynthesis; L-histidine biosynthesis; L-histidine from 5-phospho-alpha-D-ribose 1-diphosphate: step 1/9.</text>
</comment>
<dbReference type="InterPro" id="IPR041715">
    <property type="entry name" value="HisRS-like_core"/>
</dbReference>
<sequence>MPHSDLYWALPDGISEALPDEAEALEQLRRQLLDLYATWGYRLVMPPLVEFMESLRTGHGTHLDVQTFKLTDQLSGRMMGVRADMTPQIARIDAHKLKTEQPNRLCYIGSVLRTRSFHRDGSRSPLQVGAELFGHAGLDSDAEVISLLLETLALCHVPNVVLDIGHVGIFRTLAQLAGMSAQQEAAFYDMLGRKALPEIDAWLAQANLPTDISTYLGQLPRLNGGITVLDEAESLFAAAPAALRTALGYLRTLTERISAQFPTCTLHIDLAELSGYDYHTGIVYGIYTPGLGREVARGGRYDGIGEAFGRTRPATGFSTDLRTLAKFALPKCISTASAAIFAPAVQDAALEQTIHGLRQQQQRVIRALSGQTHDAAALGCTQQLVQRDGQWNVEAV</sequence>
<dbReference type="PIRSF" id="PIRSF001549">
    <property type="entry name" value="His-tRNA_synth"/>
    <property type="match status" value="1"/>
</dbReference>
<dbReference type="EMBL" id="MTEJ01000281">
    <property type="protein sequence ID" value="OQX05587.1"/>
    <property type="molecule type" value="Genomic_DNA"/>
</dbReference>
<evidence type="ECO:0000256" key="7">
    <source>
        <dbReference type="ARBA" id="ARBA00025246"/>
    </source>
</evidence>
<reference evidence="11 12" key="1">
    <citation type="submission" date="2017-01" db="EMBL/GenBank/DDBJ databases">
        <title>Novel large sulfur bacteria in the metagenomes of groundwater-fed chemosynthetic microbial mats in the Lake Huron basin.</title>
        <authorList>
            <person name="Sharrar A.M."/>
            <person name="Flood B.E."/>
            <person name="Bailey J.V."/>
            <person name="Jones D.S."/>
            <person name="Biddanda B."/>
            <person name="Ruberg S.A."/>
            <person name="Marcus D.N."/>
            <person name="Dick G.J."/>
        </authorList>
    </citation>
    <scope>NUCLEOTIDE SEQUENCE [LARGE SCALE GENOMIC DNA]</scope>
    <source>
        <strain evidence="11">A8</strain>
    </source>
</reference>
<keyword evidence="11" id="KW-0328">Glycosyltransferase</keyword>
<accession>A0A1Y1QH40</accession>
<comment type="miscellaneous">
    <text evidence="8">This function is generally fulfilled by the C-terminal part of HisG, which is missing in some bacteria such as this one.</text>
</comment>
<proteinExistence type="inferred from homology"/>
<dbReference type="NCBIfam" id="TIGR00443">
    <property type="entry name" value="hisZ_biosyn_reg"/>
    <property type="match status" value="1"/>
</dbReference>
<dbReference type="GO" id="GO:0005737">
    <property type="term" value="C:cytoplasm"/>
    <property type="evidence" value="ECO:0007669"/>
    <property type="project" value="UniProtKB-SubCell"/>
</dbReference>
<keyword evidence="6 8" id="KW-0963">Cytoplasm</keyword>
<dbReference type="GO" id="GO:0000105">
    <property type="term" value="P:L-histidine biosynthetic process"/>
    <property type="evidence" value="ECO:0007669"/>
    <property type="project" value="UniProtKB-UniRule"/>
</dbReference>
<evidence type="ECO:0000259" key="10">
    <source>
        <dbReference type="Pfam" id="PF13393"/>
    </source>
</evidence>
<dbReference type="InterPro" id="IPR004517">
    <property type="entry name" value="HisZ"/>
</dbReference>
<comment type="subcellular location">
    <subcellularLocation>
        <location evidence="1 8">Cytoplasm</location>
    </subcellularLocation>
</comment>
<evidence type="ECO:0000256" key="8">
    <source>
        <dbReference type="HAMAP-Rule" id="MF_00125"/>
    </source>
</evidence>